<name>A0A174XAL8_PARDI</name>
<proteinExistence type="predicted"/>
<gene>
    <name evidence="1" type="ORF">ERS852560_04043</name>
</gene>
<dbReference type="Proteomes" id="UP000095332">
    <property type="component" value="Unassembled WGS sequence"/>
</dbReference>
<reference evidence="1 2" key="1">
    <citation type="submission" date="2015-09" db="EMBL/GenBank/DDBJ databases">
        <authorList>
            <consortium name="Pathogen Informatics"/>
        </authorList>
    </citation>
    <scope>NUCLEOTIDE SEQUENCE [LARGE SCALE GENOMIC DNA]</scope>
    <source>
        <strain evidence="1 2">2789STDY5834948</strain>
    </source>
</reference>
<evidence type="ECO:0000313" key="2">
    <source>
        <dbReference type="Proteomes" id="UP000095332"/>
    </source>
</evidence>
<sequence>MLVHIYTGQNMFFIRIKDAFHTVVSPDATICIALRDLLRWLTPLLASPNATFRVTKHDLLRRNQWLNTYFHPLSIPS</sequence>
<dbReference type="AlphaFoldDB" id="A0A174XAL8"/>
<evidence type="ECO:0000313" key="1">
    <source>
        <dbReference type="EMBL" id="CUQ54646.1"/>
    </source>
</evidence>
<dbReference type="EMBL" id="CZBM01000023">
    <property type="protein sequence ID" value="CUQ54646.1"/>
    <property type="molecule type" value="Genomic_DNA"/>
</dbReference>
<protein>
    <submittedName>
        <fullName evidence="1">Uncharacterized protein</fullName>
    </submittedName>
</protein>
<organism evidence="1 2">
    <name type="scientific">Parabacteroides distasonis</name>
    <dbReference type="NCBI Taxonomy" id="823"/>
    <lineage>
        <taxon>Bacteria</taxon>
        <taxon>Pseudomonadati</taxon>
        <taxon>Bacteroidota</taxon>
        <taxon>Bacteroidia</taxon>
        <taxon>Bacteroidales</taxon>
        <taxon>Tannerellaceae</taxon>
        <taxon>Parabacteroides</taxon>
    </lineage>
</organism>
<accession>A0A174XAL8</accession>